<feature type="signal peptide" evidence="1">
    <location>
        <begin position="1"/>
        <end position="25"/>
    </location>
</feature>
<dbReference type="GO" id="GO:0004674">
    <property type="term" value="F:protein serine/threonine kinase activity"/>
    <property type="evidence" value="ECO:0007669"/>
    <property type="project" value="UniProtKB-KW"/>
</dbReference>
<dbReference type="PROSITE" id="PS51257">
    <property type="entry name" value="PROKAR_LIPOPROTEIN"/>
    <property type="match status" value="1"/>
</dbReference>
<dbReference type="Pfam" id="PF13827">
    <property type="entry name" value="DUF4189"/>
    <property type="match status" value="1"/>
</dbReference>
<dbReference type="STRING" id="1122213.GCA_000423365_02131"/>
<dbReference type="AlphaFoldDB" id="A0A2R4MB20"/>
<keyword evidence="3" id="KW-0418">Kinase</keyword>
<evidence type="ECO:0000259" key="2">
    <source>
        <dbReference type="Pfam" id="PF13827"/>
    </source>
</evidence>
<evidence type="ECO:0000313" key="4">
    <source>
        <dbReference type="Proteomes" id="UP000258927"/>
    </source>
</evidence>
<evidence type="ECO:0000313" key="3">
    <source>
        <dbReference type="EMBL" id="AVX03200.1"/>
    </source>
</evidence>
<organism evidence="3 4">
    <name type="scientific">Maritalea myrionectae</name>
    <dbReference type="NCBI Taxonomy" id="454601"/>
    <lineage>
        <taxon>Bacteria</taxon>
        <taxon>Pseudomonadati</taxon>
        <taxon>Pseudomonadota</taxon>
        <taxon>Alphaproteobacteria</taxon>
        <taxon>Hyphomicrobiales</taxon>
        <taxon>Devosiaceae</taxon>
        <taxon>Maritalea</taxon>
    </lineage>
</organism>
<evidence type="ECO:0000256" key="1">
    <source>
        <dbReference type="SAM" id="SignalP"/>
    </source>
</evidence>
<dbReference type="KEGG" id="mmyr:MXMO3_00667"/>
<accession>A0A2R4MB20</accession>
<keyword evidence="1" id="KW-0732">Signal</keyword>
<name>A0A2R4MB20_9HYPH</name>
<dbReference type="Proteomes" id="UP000258927">
    <property type="component" value="Chromosome"/>
</dbReference>
<reference evidence="3 4" key="1">
    <citation type="submission" date="2017-05" db="EMBL/GenBank/DDBJ databases">
        <title>Genome Analysis of Maritalea myrionectae HL2708#5.</title>
        <authorList>
            <consortium name="Cotde Inc.-PKNU"/>
            <person name="Jang D."/>
            <person name="Oh H.-M."/>
        </authorList>
    </citation>
    <scope>NUCLEOTIDE SEQUENCE [LARGE SCALE GENOMIC DNA]</scope>
    <source>
        <strain evidence="3 4">HL2708#5</strain>
    </source>
</reference>
<gene>
    <name evidence="3" type="ORF">MXMO3_00667</name>
</gene>
<dbReference type="InterPro" id="IPR025240">
    <property type="entry name" value="DUF4189"/>
</dbReference>
<sequence>MGRYLGLSLVVAMALMAVLPSSAMAACANGRCWGAVGVGPGGAWGNAYDYPSQQAAAQAVQNSCQGDCTTIKTFFNSCGAIAQGDSGGWGWAWHVSKQEAQSRAIAYCVPNDRNCRITTWACTSR</sequence>
<feature type="chain" id="PRO_5015359998" evidence="1">
    <location>
        <begin position="26"/>
        <end position="125"/>
    </location>
</feature>
<dbReference type="RefSeq" id="WP_051213639.1">
    <property type="nucleotide sequence ID" value="NZ_CP021330.1"/>
</dbReference>
<protein>
    <submittedName>
        <fullName evidence="3">Non-specific serine/threonine protein kinase</fullName>
    </submittedName>
</protein>
<keyword evidence="4" id="KW-1185">Reference proteome</keyword>
<keyword evidence="3" id="KW-0723">Serine/threonine-protein kinase</keyword>
<proteinExistence type="predicted"/>
<keyword evidence="3" id="KW-0808">Transferase</keyword>
<dbReference type="EMBL" id="CP021330">
    <property type="protein sequence ID" value="AVX03200.1"/>
    <property type="molecule type" value="Genomic_DNA"/>
</dbReference>
<feature type="domain" description="DUF4189" evidence="2">
    <location>
        <begin position="33"/>
        <end position="122"/>
    </location>
</feature>